<proteinExistence type="predicted"/>
<organism evidence="1 2">
    <name type="scientific">Candidatus Thiodubiliella endoseptemdiera</name>
    <dbReference type="NCBI Taxonomy" id="2738886"/>
    <lineage>
        <taxon>Bacteria</taxon>
        <taxon>Pseudomonadati</taxon>
        <taxon>Pseudomonadota</taxon>
        <taxon>Gammaproteobacteria</taxon>
        <taxon>Candidatus Pseudothioglobaceae</taxon>
        <taxon>Candidatus Thiodubiliella</taxon>
    </lineage>
</organism>
<dbReference type="EMBL" id="JACCHT010000001">
    <property type="protein sequence ID" value="NYT26466.1"/>
    <property type="molecule type" value="Genomic_DNA"/>
</dbReference>
<dbReference type="Proteomes" id="UP000568751">
    <property type="component" value="Unassembled WGS sequence"/>
</dbReference>
<comment type="caution">
    <text evidence="1">The sequence shown here is derived from an EMBL/GenBank/DDBJ whole genome shotgun (WGS) entry which is preliminary data.</text>
</comment>
<reference evidence="1 2" key="1">
    <citation type="submission" date="2020-05" db="EMBL/GenBank/DDBJ databases">
        <title>Horizontal transmission and recombination maintain forever young bacterial symbiont genomes.</title>
        <authorList>
            <person name="Russell S.L."/>
            <person name="Pepper-Tunick E."/>
            <person name="Svedberg J."/>
            <person name="Byrne A."/>
            <person name="Ruelas Castillo J."/>
            <person name="Vollmers C."/>
            <person name="Beinart R.A."/>
            <person name="Corbett-Detig R."/>
        </authorList>
    </citation>
    <scope>NUCLEOTIDE SEQUENCE [LARGE SCALE GENOMIC DNA]</scope>
    <source>
        <strain evidence="1">455</strain>
    </source>
</reference>
<protein>
    <submittedName>
        <fullName evidence="1">Uncharacterized protein</fullName>
    </submittedName>
</protein>
<evidence type="ECO:0000313" key="1">
    <source>
        <dbReference type="EMBL" id="NYT26466.1"/>
    </source>
</evidence>
<gene>
    <name evidence="1" type="ORF">H0A76_00240</name>
</gene>
<name>A0A853EYP7_9GAMM</name>
<dbReference type="AlphaFoldDB" id="A0A853EYP7"/>
<sequence>MPSELADGKTYTAVTLSDGTNSTISTSTAVTYDTINPTPTATNSWTLSNIPAGQFAFKTGDVISLTLTMSETLNLITPQALKWSLQAKTLF</sequence>
<evidence type="ECO:0000313" key="2">
    <source>
        <dbReference type="Proteomes" id="UP000568751"/>
    </source>
</evidence>
<accession>A0A853EYP7</accession>